<dbReference type="InterPro" id="IPR036390">
    <property type="entry name" value="WH_DNA-bd_sf"/>
</dbReference>
<dbReference type="PANTHER" id="PTHR18964:SF149">
    <property type="entry name" value="BIFUNCTIONAL UDP-N-ACETYLGLUCOSAMINE 2-EPIMERASE_N-ACETYLMANNOSAMINE KINASE"/>
    <property type="match status" value="1"/>
</dbReference>
<dbReference type="SUPFAM" id="SSF53067">
    <property type="entry name" value="Actin-like ATPase domain"/>
    <property type="match status" value="1"/>
</dbReference>
<evidence type="ECO:0000256" key="1">
    <source>
        <dbReference type="ARBA" id="ARBA00006479"/>
    </source>
</evidence>
<comment type="caution">
    <text evidence="3">The sequence shown here is derived from an EMBL/GenBank/DDBJ whole genome shotgun (WGS) entry which is preliminary data.</text>
</comment>
<proteinExistence type="inferred from homology"/>
<evidence type="ECO:0000256" key="2">
    <source>
        <dbReference type="SAM" id="MobiDB-lite"/>
    </source>
</evidence>
<dbReference type="InterPro" id="IPR043129">
    <property type="entry name" value="ATPase_NBD"/>
</dbReference>
<gene>
    <name evidence="3" type="ORF">Q760_13820</name>
</gene>
<protein>
    <recommendedName>
        <fullName evidence="5">ROK family transcriptional regulator</fullName>
    </recommendedName>
</protein>
<dbReference type="EMBL" id="AXNT01000049">
    <property type="protein sequence ID" value="KGM02409.1"/>
    <property type="molecule type" value="Genomic_DNA"/>
</dbReference>
<evidence type="ECO:0000313" key="3">
    <source>
        <dbReference type="EMBL" id="KGM02409.1"/>
    </source>
</evidence>
<name>A0A0A0B9D0_9CELL</name>
<reference evidence="3 4" key="1">
    <citation type="submission" date="2013-10" db="EMBL/GenBank/DDBJ databases">
        <authorList>
            <person name="Wang G."/>
            <person name="Zhuang W."/>
        </authorList>
    </citation>
    <scope>NUCLEOTIDE SEQUENCE [LARGE SCALE GENOMIC DNA]</scope>
    <source>
        <strain evidence="3 4">DSM 20118</strain>
    </source>
</reference>
<feature type="region of interest" description="Disordered" evidence="2">
    <location>
        <begin position="1"/>
        <end position="54"/>
    </location>
</feature>
<accession>A0A0A0B9D0</accession>
<dbReference type="InterPro" id="IPR036388">
    <property type="entry name" value="WH-like_DNA-bd_sf"/>
</dbReference>
<dbReference type="Gene3D" id="3.30.420.40">
    <property type="match status" value="2"/>
</dbReference>
<dbReference type="InterPro" id="IPR000600">
    <property type="entry name" value="ROK"/>
</dbReference>
<organism evidence="3 4">
    <name type="scientific">Cellulomonas cellasea DSM 20118</name>
    <dbReference type="NCBI Taxonomy" id="1408250"/>
    <lineage>
        <taxon>Bacteria</taxon>
        <taxon>Bacillati</taxon>
        <taxon>Actinomycetota</taxon>
        <taxon>Actinomycetes</taxon>
        <taxon>Micrococcales</taxon>
        <taxon>Cellulomonadaceae</taxon>
        <taxon>Cellulomonas</taxon>
    </lineage>
</organism>
<feature type="compositionally biased region" description="Low complexity" evidence="2">
    <location>
        <begin position="8"/>
        <end position="42"/>
    </location>
</feature>
<dbReference type="Pfam" id="PF00480">
    <property type="entry name" value="ROK"/>
    <property type="match status" value="1"/>
</dbReference>
<dbReference type="STRING" id="1408250.Q760_13820"/>
<dbReference type="AlphaFoldDB" id="A0A0A0B9D0"/>
<dbReference type="Gene3D" id="1.10.10.10">
    <property type="entry name" value="Winged helix-like DNA-binding domain superfamily/Winged helix DNA-binding domain"/>
    <property type="match status" value="1"/>
</dbReference>
<evidence type="ECO:0008006" key="5">
    <source>
        <dbReference type="Google" id="ProtNLM"/>
    </source>
</evidence>
<sequence length="448" mass="45542">MAPDRSDAAAPSRASAAASAGAPVVRRARGAGALSAAGRPSATRVRAPRRAAGQASLREHNLSLTLQHVLDAHAPLSRADIASATGLARATVSGLVDQLIEAQLVVELEPLASQRAGRPAVPLAPARGTVAALGMEVNVDYVGVRALDLAGRVLTERVELGDLRGSRPEAVLDRLAQMAGRVAANLSADGVRVAGTALALPGLVDRVTGPLRVAPNLGWRDVDVVAHLTTHPVLAGFPPRLANEANLAARAEAHARRSAGRPSFVYVSGEVGIGGAIVLDGEIFLGRHGWSGELGHTVLDPFGPGRGTLEEYAGLDALVRGAGLESGAPLADLVAAADAGDRAALDSLRRGGTALGVALANVVNVVDVGLVVLGGTFGQIYPHVRDAVAEQLDRCVIFGGWSPVELSEARAGEYPAMTGGALAVLRAVAADPIGWSGTGQDTLARAGG</sequence>
<dbReference type="RefSeq" id="WP_169744013.1">
    <property type="nucleotide sequence ID" value="NZ_AXNT01000049.1"/>
</dbReference>
<keyword evidence="4" id="KW-1185">Reference proteome</keyword>
<dbReference type="PANTHER" id="PTHR18964">
    <property type="entry name" value="ROK (REPRESSOR, ORF, KINASE) FAMILY"/>
    <property type="match status" value="1"/>
</dbReference>
<dbReference type="Proteomes" id="UP000029833">
    <property type="component" value="Unassembled WGS sequence"/>
</dbReference>
<comment type="similarity">
    <text evidence="1">Belongs to the ROK (NagC/XylR) family.</text>
</comment>
<dbReference type="SUPFAM" id="SSF46785">
    <property type="entry name" value="Winged helix' DNA-binding domain"/>
    <property type="match status" value="1"/>
</dbReference>
<evidence type="ECO:0000313" key="4">
    <source>
        <dbReference type="Proteomes" id="UP000029833"/>
    </source>
</evidence>